<accession>A0A813LSF7</accession>
<evidence type="ECO:0000256" key="1">
    <source>
        <dbReference type="ARBA" id="ARBA00004141"/>
    </source>
</evidence>
<dbReference type="Pfam" id="PF05653">
    <property type="entry name" value="Mg_trans_NIPA"/>
    <property type="match status" value="1"/>
</dbReference>
<dbReference type="Proteomes" id="UP000626109">
    <property type="component" value="Unassembled WGS sequence"/>
</dbReference>
<feature type="transmembrane region" description="Helical" evidence="6">
    <location>
        <begin position="229"/>
        <end position="246"/>
    </location>
</feature>
<comment type="subcellular location">
    <subcellularLocation>
        <location evidence="1">Membrane</location>
        <topology evidence="1">Multi-pass membrane protein</topology>
    </subcellularLocation>
</comment>
<feature type="transmembrane region" description="Helical" evidence="6">
    <location>
        <begin position="192"/>
        <end position="214"/>
    </location>
</feature>
<feature type="transmembrane region" description="Helical" evidence="6">
    <location>
        <begin position="160"/>
        <end position="180"/>
    </location>
</feature>
<gene>
    <name evidence="7" type="ORF">PGLA2088_LOCUS46130</name>
</gene>
<keyword evidence="3 6" id="KW-1133">Transmembrane helix</keyword>
<evidence type="ECO:0000256" key="2">
    <source>
        <dbReference type="ARBA" id="ARBA00022692"/>
    </source>
</evidence>
<evidence type="ECO:0000313" key="7">
    <source>
        <dbReference type="EMBL" id="CAE8731734.1"/>
    </source>
</evidence>
<evidence type="ECO:0000256" key="5">
    <source>
        <dbReference type="SAM" id="MobiDB-lite"/>
    </source>
</evidence>
<keyword evidence="4 6" id="KW-0472">Membrane</keyword>
<name>A0A813LSF7_POLGL</name>
<feature type="compositionally biased region" description="Acidic residues" evidence="5">
    <location>
        <begin position="327"/>
        <end position="345"/>
    </location>
</feature>
<dbReference type="GO" id="GO:0015095">
    <property type="term" value="F:magnesium ion transmembrane transporter activity"/>
    <property type="evidence" value="ECO:0007669"/>
    <property type="project" value="InterPro"/>
</dbReference>
<dbReference type="AlphaFoldDB" id="A0A813LSF7"/>
<feature type="transmembrane region" description="Helical" evidence="6">
    <location>
        <begin position="258"/>
        <end position="280"/>
    </location>
</feature>
<feature type="transmembrane region" description="Helical" evidence="6">
    <location>
        <begin position="123"/>
        <end position="140"/>
    </location>
</feature>
<dbReference type="EMBL" id="CAJNNW010036054">
    <property type="protein sequence ID" value="CAE8731734.1"/>
    <property type="molecule type" value="Genomic_DNA"/>
</dbReference>
<comment type="caution">
    <text evidence="7">The sequence shown here is derived from an EMBL/GenBank/DDBJ whole genome shotgun (WGS) entry which is preliminary data.</text>
</comment>
<feature type="transmembrane region" description="Helical" evidence="6">
    <location>
        <begin position="89"/>
        <end position="111"/>
    </location>
</feature>
<feature type="transmembrane region" description="Helical" evidence="6">
    <location>
        <begin position="66"/>
        <end position="83"/>
    </location>
</feature>
<evidence type="ECO:0000256" key="3">
    <source>
        <dbReference type="ARBA" id="ARBA00022989"/>
    </source>
</evidence>
<keyword evidence="2 6" id="KW-0812">Transmembrane</keyword>
<evidence type="ECO:0000313" key="8">
    <source>
        <dbReference type="Proteomes" id="UP000626109"/>
    </source>
</evidence>
<dbReference type="InterPro" id="IPR008521">
    <property type="entry name" value="Mg_trans_NIPA"/>
</dbReference>
<dbReference type="PANTHER" id="PTHR12570">
    <property type="match status" value="1"/>
</dbReference>
<dbReference type="InterPro" id="IPR037185">
    <property type="entry name" value="EmrE-like"/>
</dbReference>
<feature type="transmembrane region" description="Helical" evidence="6">
    <location>
        <begin position="292"/>
        <end position="310"/>
    </location>
</feature>
<organism evidence="7 8">
    <name type="scientific">Polarella glacialis</name>
    <name type="common">Dinoflagellate</name>
    <dbReference type="NCBI Taxonomy" id="89957"/>
    <lineage>
        <taxon>Eukaryota</taxon>
        <taxon>Sar</taxon>
        <taxon>Alveolata</taxon>
        <taxon>Dinophyceae</taxon>
        <taxon>Suessiales</taxon>
        <taxon>Suessiaceae</taxon>
        <taxon>Polarella</taxon>
    </lineage>
</organism>
<protein>
    <submittedName>
        <fullName evidence="7">Uncharacterized protein</fullName>
    </submittedName>
</protein>
<sequence>MIERGLLLAAAAAVNSSGLAASDTGFPRWPTGVALVLTGSLVGTAGNQLIRTSELRMLSNRPKDSRIFFAAGMGMNMLLSPVFDLSGYAFAPASVIAPFTASAIVWNTLIAPFTMGETLTRRRLLSAVIVFLTSTATVFFKQDRSVIWTVERVHQVFLRWPTFIYCTCFFAWFFVNTCFLMKYPKGSVVRGFSLGATAGSLAGNMWCTRITAVFMADCLNGHCEAWTDWSAWVVLLGAIFFALLNIPYMARGMKQYEVLFMVTLFMGSNIVANCVSAAVVLNEMDGEPWWKVAGYVSCILGMIGGMTLLAKGEISRSAMATPIKDDESQDTANEDEGEETDEGEANDAVGYMSALCKTPTAALGAFLNGGEAPNNFS</sequence>
<feature type="region of interest" description="Disordered" evidence="5">
    <location>
        <begin position="320"/>
        <end position="345"/>
    </location>
</feature>
<evidence type="ECO:0000256" key="6">
    <source>
        <dbReference type="SAM" id="Phobius"/>
    </source>
</evidence>
<reference evidence="7" key="1">
    <citation type="submission" date="2021-02" db="EMBL/GenBank/DDBJ databases">
        <authorList>
            <person name="Dougan E. K."/>
            <person name="Rhodes N."/>
            <person name="Thang M."/>
            <person name="Chan C."/>
        </authorList>
    </citation>
    <scope>NUCLEOTIDE SEQUENCE</scope>
</reference>
<evidence type="ECO:0000256" key="4">
    <source>
        <dbReference type="ARBA" id="ARBA00023136"/>
    </source>
</evidence>
<proteinExistence type="predicted"/>
<dbReference type="SUPFAM" id="SSF103481">
    <property type="entry name" value="Multidrug resistance efflux transporter EmrE"/>
    <property type="match status" value="1"/>
</dbReference>
<dbReference type="GO" id="GO:0016020">
    <property type="term" value="C:membrane"/>
    <property type="evidence" value="ECO:0007669"/>
    <property type="project" value="UniProtKB-SubCell"/>
</dbReference>